<dbReference type="Proteomes" id="UP000008895">
    <property type="component" value="Chromosome"/>
</dbReference>
<sequence>MIIPFFILFLLLQIGQSISYFSAKKTKTIFNYQILYSISA</sequence>
<gene>
    <name evidence="1" type="ordered locus">Ccan_21860</name>
</gene>
<dbReference type="EMBL" id="CP002113">
    <property type="protein sequence ID" value="AEK24301.1"/>
    <property type="molecule type" value="Genomic_DNA"/>
</dbReference>
<reference evidence="1 2" key="1">
    <citation type="journal article" date="2011" name="J. Bacteriol.">
        <title>Complete genome sequence of the dog commensal and human pathogen Capnocytophaga canimorsus strain 5.</title>
        <authorList>
            <person name="Manfredi P."/>
            <person name="Pagni M."/>
            <person name="Cornelis G.R."/>
        </authorList>
    </citation>
    <scope>NUCLEOTIDE SEQUENCE [LARGE SCALE GENOMIC DNA]</scope>
    <source>
        <strain evidence="2">5</strain>
    </source>
</reference>
<proteinExistence type="predicted"/>
<keyword evidence="2" id="KW-1185">Reference proteome</keyword>
<dbReference type="HOGENOM" id="CLU_3286652_0_0_10"/>
<evidence type="ECO:0000313" key="2">
    <source>
        <dbReference type="Proteomes" id="UP000008895"/>
    </source>
</evidence>
<dbReference type="STRING" id="860228.Ccan_21860"/>
<evidence type="ECO:0000313" key="1">
    <source>
        <dbReference type="EMBL" id="AEK24301.1"/>
    </source>
</evidence>
<accession>F9YUZ2</accession>
<organism evidence="1 2">
    <name type="scientific">Capnocytophaga canimorsus (strain 5)</name>
    <dbReference type="NCBI Taxonomy" id="860228"/>
    <lineage>
        <taxon>Bacteria</taxon>
        <taxon>Pseudomonadati</taxon>
        <taxon>Bacteroidota</taxon>
        <taxon>Flavobacteriia</taxon>
        <taxon>Flavobacteriales</taxon>
        <taxon>Flavobacteriaceae</taxon>
        <taxon>Capnocytophaga</taxon>
    </lineage>
</organism>
<protein>
    <submittedName>
        <fullName evidence="1">Uncharacterized protein</fullName>
    </submittedName>
</protein>
<dbReference type="AlphaFoldDB" id="F9YUZ2"/>
<name>F9YUZ2_CAPCC</name>
<dbReference type="KEGG" id="ccm:Ccan_21860"/>